<comment type="caution">
    <text evidence="2">The sequence shown here is derived from an EMBL/GenBank/DDBJ whole genome shotgun (WGS) entry which is preliminary data.</text>
</comment>
<evidence type="ECO:0000313" key="2">
    <source>
        <dbReference type="EMBL" id="KMQ89077.1"/>
    </source>
</evidence>
<dbReference type="InterPro" id="IPR043502">
    <property type="entry name" value="DNA/RNA_pol_sf"/>
</dbReference>
<dbReference type="PROSITE" id="PS50994">
    <property type="entry name" value="INTEGRASE"/>
    <property type="match status" value="1"/>
</dbReference>
<dbReference type="GO" id="GO:0003676">
    <property type="term" value="F:nucleic acid binding"/>
    <property type="evidence" value="ECO:0007669"/>
    <property type="project" value="InterPro"/>
</dbReference>
<dbReference type="PaxDb" id="67767-A0A0J7KFN2"/>
<dbReference type="InterPro" id="IPR001584">
    <property type="entry name" value="Integrase_cat-core"/>
</dbReference>
<dbReference type="SUPFAM" id="SSF56672">
    <property type="entry name" value="DNA/RNA polymerases"/>
    <property type="match status" value="1"/>
</dbReference>
<dbReference type="STRING" id="67767.A0A0J7KFN2"/>
<dbReference type="GO" id="GO:0071897">
    <property type="term" value="P:DNA biosynthetic process"/>
    <property type="evidence" value="ECO:0007669"/>
    <property type="project" value="UniProtKB-ARBA"/>
</dbReference>
<name>A0A0J7KFN2_LASNI</name>
<dbReference type="SUPFAM" id="SSF53098">
    <property type="entry name" value="Ribonuclease H-like"/>
    <property type="match status" value="1"/>
</dbReference>
<dbReference type="GO" id="GO:0042575">
    <property type="term" value="C:DNA polymerase complex"/>
    <property type="evidence" value="ECO:0007669"/>
    <property type="project" value="UniProtKB-ARBA"/>
</dbReference>
<dbReference type="Proteomes" id="UP000036403">
    <property type="component" value="Unassembled WGS sequence"/>
</dbReference>
<dbReference type="InterPro" id="IPR008042">
    <property type="entry name" value="Retrotrans_Pao"/>
</dbReference>
<evidence type="ECO:0000259" key="1">
    <source>
        <dbReference type="PROSITE" id="PS50994"/>
    </source>
</evidence>
<keyword evidence="3" id="KW-1185">Reference proteome</keyword>
<dbReference type="AlphaFoldDB" id="A0A0J7KFN2"/>
<dbReference type="EMBL" id="LBMM01008180">
    <property type="protein sequence ID" value="KMQ89077.1"/>
    <property type="molecule type" value="Genomic_DNA"/>
</dbReference>
<dbReference type="OrthoDB" id="5985232at2759"/>
<dbReference type="PANTHER" id="PTHR47331:SF4">
    <property type="entry name" value="PEPTIDASE S1 DOMAIN-CONTAINING PROTEIN"/>
    <property type="match status" value="1"/>
</dbReference>
<protein>
    <recommendedName>
        <fullName evidence="1">Integrase catalytic domain-containing protein</fullName>
    </recommendedName>
</protein>
<organism evidence="2 3">
    <name type="scientific">Lasius niger</name>
    <name type="common">Black garden ant</name>
    <dbReference type="NCBI Taxonomy" id="67767"/>
    <lineage>
        <taxon>Eukaryota</taxon>
        <taxon>Metazoa</taxon>
        <taxon>Ecdysozoa</taxon>
        <taxon>Arthropoda</taxon>
        <taxon>Hexapoda</taxon>
        <taxon>Insecta</taxon>
        <taxon>Pterygota</taxon>
        <taxon>Neoptera</taxon>
        <taxon>Endopterygota</taxon>
        <taxon>Hymenoptera</taxon>
        <taxon>Apocrita</taxon>
        <taxon>Aculeata</taxon>
        <taxon>Formicoidea</taxon>
        <taxon>Formicidae</taxon>
        <taxon>Formicinae</taxon>
        <taxon>Lasius</taxon>
        <taxon>Lasius</taxon>
    </lineage>
</organism>
<dbReference type="InterPro" id="IPR012337">
    <property type="entry name" value="RNaseH-like_sf"/>
</dbReference>
<dbReference type="Pfam" id="PF05380">
    <property type="entry name" value="Peptidase_A17"/>
    <property type="match status" value="1"/>
</dbReference>
<accession>A0A0J7KFN2</accession>
<sequence length="720" mass="83095">MSAYDERLSMFEQPYVMPQLNANVQNQTFAMTADITKMYRQVLIDESQKSLQRIFWRESPQDELKTFELLTLTYGMAPALFLAIRTIRKLAEDERRSFPIGSKIALRDFYVDDLLTGASTLQEALEIKRQTTELLRKGGFELTKWSSNHVSLQDIEGLRKKEFELAVDHNSETRALGVIWNCELDVFKFISIGHHPPLEKPTKRSILSRIALVFDPLGWLGPSVIIAKLLMQELWRAKIDWDESISNELHTLWREYECKLQFLGNIEIPRKVIAFNENQGLEILEIHGFSYASQQAYGACIYVRSISSNGQFDSHLLCSKSRVAPLKTLSIPRLELCGALLLALLTKKVRQWTPFVANRIAEIQRLTNVEDWKHVSSQENPADPLSRGIMPDLLHKLELWWSELHLLRNNKPLSKNSNILNLNPFIDADGILRVGGRLRYANVSYNSLFICLSTKAVHIELAADLSTETFLNVFKRFISRRGRPTDIYSDNGLNFVGAKRELDELYDLFKNDVLKQKIIDYMTSEKIRWHFIPPRAPHMGGIWEAAIKSTKFHLKRIIGEASLRYDELSTLLAQVEAILNSRPLTPLSNDPNDLSALTPAHFLIECSIMTYPEPTIKELPTNRLSRWQSVEQLKQHFWHRWLKEYLHNCQARVKWNTTNDPIKVGQMVILQEDLPPLCWSLARVEEIFPSKDNIIRVVSVRTPKGIYKRPITKLCILPIE</sequence>
<dbReference type="Gene3D" id="3.30.420.10">
    <property type="entry name" value="Ribonuclease H-like superfamily/Ribonuclease H"/>
    <property type="match status" value="1"/>
</dbReference>
<proteinExistence type="predicted"/>
<dbReference type="Pfam" id="PF18701">
    <property type="entry name" value="DUF5641"/>
    <property type="match status" value="1"/>
</dbReference>
<evidence type="ECO:0000313" key="3">
    <source>
        <dbReference type="Proteomes" id="UP000036403"/>
    </source>
</evidence>
<reference evidence="2 3" key="1">
    <citation type="submission" date="2015-04" db="EMBL/GenBank/DDBJ databases">
        <title>Lasius niger genome sequencing.</title>
        <authorList>
            <person name="Konorov E.A."/>
            <person name="Nikitin M.A."/>
            <person name="Kirill M.V."/>
            <person name="Chang P."/>
        </authorList>
    </citation>
    <scope>NUCLEOTIDE SEQUENCE [LARGE SCALE GENOMIC DNA]</scope>
    <source>
        <tissue evidence="2">Whole</tissue>
    </source>
</reference>
<dbReference type="InterPro" id="IPR036397">
    <property type="entry name" value="RNaseH_sf"/>
</dbReference>
<dbReference type="PANTHER" id="PTHR47331">
    <property type="entry name" value="PHD-TYPE DOMAIN-CONTAINING PROTEIN"/>
    <property type="match status" value="1"/>
</dbReference>
<gene>
    <name evidence="2" type="ORF">RF55_11329</name>
</gene>
<dbReference type="InterPro" id="IPR040676">
    <property type="entry name" value="DUF5641"/>
</dbReference>
<dbReference type="GO" id="GO:0015074">
    <property type="term" value="P:DNA integration"/>
    <property type="evidence" value="ECO:0007669"/>
    <property type="project" value="InterPro"/>
</dbReference>
<feature type="domain" description="Integrase catalytic" evidence="1">
    <location>
        <begin position="408"/>
        <end position="607"/>
    </location>
</feature>